<keyword evidence="2" id="KW-1185">Reference proteome</keyword>
<comment type="caution">
    <text evidence="1">The sequence shown here is derived from an EMBL/GenBank/DDBJ whole genome shotgun (WGS) entry which is preliminary data.</text>
</comment>
<name>B6G9R4_9ACTN</name>
<dbReference type="EMBL" id="ABXJ01000047">
    <property type="protein sequence ID" value="EEA90989.1"/>
    <property type="molecule type" value="Genomic_DNA"/>
</dbReference>
<gene>
    <name evidence="1" type="ORF">COLSTE_00804</name>
</gene>
<proteinExistence type="predicted"/>
<dbReference type="Proteomes" id="UP000003560">
    <property type="component" value="Unassembled WGS sequence"/>
</dbReference>
<protein>
    <submittedName>
        <fullName evidence="1">Uncharacterized protein</fullName>
    </submittedName>
</protein>
<evidence type="ECO:0000313" key="1">
    <source>
        <dbReference type="EMBL" id="EEA90989.1"/>
    </source>
</evidence>
<accession>B6G9R4</accession>
<dbReference type="AlphaFoldDB" id="B6G9R4"/>
<organism evidence="1 2">
    <name type="scientific">Collinsella stercoris DSM 13279</name>
    <dbReference type="NCBI Taxonomy" id="445975"/>
    <lineage>
        <taxon>Bacteria</taxon>
        <taxon>Bacillati</taxon>
        <taxon>Actinomycetota</taxon>
        <taxon>Coriobacteriia</taxon>
        <taxon>Coriobacteriales</taxon>
        <taxon>Coriobacteriaceae</taxon>
        <taxon>Collinsella</taxon>
    </lineage>
</organism>
<sequence>MPISRNHLEDRLVGYARAQLGAQAHRYLAVPASVGGAGEYLRGGLPKLGPRGRLRVRQRIIVARPGQARAFQQVGKEVAP</sequence>
<reference evidence="1 2" key="1">
    <citation type="submission" date="2008-10" db="EMBL/GenBank/DDBJ databases">
        <title>Draft genome sequence of Collinsella stercoris (DSM 13279).</title>
        <authorList>
            <person name="Sudarsanam P."/>
            <person name="Ley R."/>
            <person name="Guruge J."/>
            <person name="Turnbaugh P.J."/>
            <person name="Mahowald M."/>
            <person name="Liep D."/>
            <person name="Gordon J."/>
        </authorList>
    </citation>
    <scope>NUCLEOTIDE SEQUENCE [LARGE SCALE GENOMIC DNA]</scope>
    <source>
        <strain evidence="1 2">DSM 13279</strain>
    </source>
</reference>
<dbReference type="HOGENOM" id="CLU_2583683_0_0_11"/>
<reference evidence="1 2" key="2">
    <citation type="submission" date="2008-10" db="EMBL/GenBank/DDBJ databases">
        <authorList>
            <person name="Fulton L."/>
            <person name="Clifton S."/>
            <person name="Fulton B."/>
            <person name="Xu J."/>
            <person name="Minx P."/>
            <person name="Pepin K.H."/>
            <person name="Johnson M."/>
            <person name="Thiruvilangam P."/>
            <person name="Bhonagiri V."/>
            <person name="Nash W.E."/>
            <person name="Mardis E.R."/>
            <person name="Wilson R.K."/>
        </authorList>
    </citation>
    <scope>NUCLEOTIDE SEQUENCE [LARGE SCALE GENOMIC DNA]</scope>
    <source>
        <strain evidence="1 2">DSM 13279</strain>
    </source>
</reference>
<evidence type="ECO:0000313" key="2">
    <source>
        <dbReference type="Proteomes" id="UP000003560"/>
    </source>
</evidence>